<dbReference type="GO" id="GO:0005634">
    <property type="term" value="C:nucleus"/>
    <property type="evidence" value="ECO:0007669"/>
    <property type="project" value="TreeGrafter"/>
</dbReference>
<keyword evidence="3" id="KW-0547">Nucleotide-binding</keyword>
<dbReference type="PROSITE" id="PS51192">
    <property type="entry name" value="HELICASE_ATP_BIND_1"/>
    <property type="match status" value="1"/>
</dbReference>
<feature type="region of interest" description="Disordered" evidence="11">
    <location>
        <begin position="1"/>
        <end position="24"/>
    </location>
</feature>
<reference evidence="15 16" key="1">
    <citation type="journal article" date="2018" name="IMA Fungus">
        <title>IMA Genome-F 9: Draft genome sequence of Annulohypoxylon stygium, Aspergillus mulundensis, Berkeleyomyces basicola (syn. Thielaviopsis basicola), Ceratocystis smalleyi, two Cercospora beticola strains, Coleophoma cylindrospora, Fusarium fracticaudum, Phialophora cf. hyalina, and Morchella septimelata.</title>
        <authorList>
            <person name="Wingfield B.D."/>
            <person name="Bills G.F."/>
            <person name="Dong Y."/>
            <person name="Huang W."/>
            <person name="Nel W.J."/>
            <person name="Swalarsk-Parry B.S."/>
            <person name="Vaghefi N."/>
            <person name="Wilken P.M."/>
            <person name="An Z."/>
            <person name="de Beer Z.W."/>
            <person name="De Vos L."/>
            <person name="Chen L."/>
            <person name="Duong T.A."/>
            <person name="Gao Y."/>
            <person name="Hammerbacher A."/>
            <person name="Kikkert J.R."/>
            <person name="Li Y."/>
            <person name="Li H."/>
            <person name="Li K."/>
            <person name="Li Q."/>
            <person name="Liu X."/>
            <person name="Ma X."/>
            <person name="Naidoo K."/>
            <person name="Pethybridge S.J."/>
            <person name="Sun J."/>
            <person name="Steenkamp E.T."/>
            <person name="van der Nest M.A."/>
            <person name="van Wyk S."/>
            <person name="Wingfield M.J."/>
            <person name="Xiong C."/>
            <person name="Yue Q."/>
            <person name="Zhang X."/>
        </authorList>
    </citation>
    <scope>NUCLEOTIDE SEQUENCE [LARGE SCALE GENOMIC DNA]</scope>
    <source>
        <strain evidence="15 16">BP6252</strain>
    </source>
</reference>
<evidence type="ECO:0000256" key="6">
    <source>
        <dbReference type="ARBA" id="ARBA00022806"/>
    </source>
</evidence>
<keyword evidence="16" id="KW-1185">Reference proteome</keyword>
<evidence type="ECO:0000256" key="8">
    <source>
        <dbReference type="ARBA" id="ARBA00022840"/>
    </source>
</evidence>
<dbReference type="SMART" id="SM00184">
    <property type="entry name" value="RING"/>
    <property type="match status" value="1"/>
</dbReference>
<dbReference type="InterPro" id="IPR049730">
    <property type="entry name" value="SNF2/RAD54-like_C"/>
</dbReference>
<dbReference type="InterPro" id="IPR000330">
    <property type="entry name" value="SNF2_N"/>
</dbReference>
<accession>A0A3D8R5E1</accession>
<feature type="region of interest" description="Disordered" evidence="11">
    <location>
        <begin position="107"/>
        <end position="244"/>
    </location>
</feature>
<protein>
    <submittedName>
        <fullName evidence="15">Uncharacterized protein</fullName>
    </submittedName>
</protein>
<organism evidence="15 16">
    <name type="scientific">Coleophoma cylindrospora</name>
    <dbReference type="NCBI Taxonomy" id="1849047"/>
    <lineage>
        <taxon>Eukaryota</taxon>
        <taxon>Fungi</taxon>
        <taxon>Dikarya</taxon>
        <taxon>Ascomycota</taxon>
        <taxon>Pezizomycotina</taxon>
        <taxon>Leotiomycetes</taxon>
        <taxon>Helotiales</taxon>
        <taxon>Dermateaceae</taxon>
        <taxon>Coleophoma</taxon>
    </lineage>
</organism>
<evidence type="ECO:0000259" key="12">
    <source>
        <dbReference type="PROSITE" id="PS50089"/>
    </source>
</evidence>
<keyword evidence="2" id="KW-0479">Metal-binding</keyword>
<dbReference type="GO" id="GO:0008270">
    <property type="term" value="F:zinc ion binding"/>
    <property type="evidence" value="ECO:0007669"/>
    <property type="project" value="UniProtKB-KW"/>
</dbReference>
<keyword evidence="10" id="KW-0175">Coiled coil</keyword>
<feature type="region of interest" description="Disordered" evidence="11">
    <location>
        <begin position="350"/>
        <end position="460"/>
    </location>
</feature>
<dbReference type="CDD" id="cd18008">
    <property type="entry name" value="DEXDc_SHPRH-like"/>
    <property type="match status" value="1"/>
</dbReference>
<dbReference type="PANTHER" id="PTHR45626:SF17">
    <property type="entry name" value="HELICASE-LIKE TRANSCRIPTION FACTOR"/>
    <property type="match status" value="1"/>
</dbReference>
<dbReference type="Pfam" id="PF00271">
    <property type="entry name" value="Helicase_C"/>
    <property type="match status" value="1"/>
</dbReference>
<evidence type="ECO:0000256" key="9">
    <source>
        <dbReference type="PROSITE-ProRule" id="PRU00175"/>
    </source>
</evidence>
<keyword evidence="7" id="KW-0862">Zinc</keyword>
<feature type="compositionally biased region" description="Basic residues" evidence="11">
    <location>
        <begin position="404"/>
        <end position="413"/>
    </location>
</feature>
<dbReference type="GO" id="GO:0005524">
    <property type="term" value="F:ATP binding"/>
    <property type="evidence" value="ECO:0007669"/>
    <property type="project" value="UniProtKB-KW"/>
</dbReference>
<dbReference type="GO" id="GO:0008094">
    <property type="term" value="F:ATP-dependent activity, acting on DNA"/>
    <property type="evidence" value="ECO:0007669"/>
    <property type="project" value="TreeGrafter"/>
</dbReference>
<dbReference type="Gene3D" id="3.40.50.300">
    <property type="entry name" value="P-loop containing nucleotide triphosphate hydrolases"/>
    <property type="match status" value="1"/>
</dbReference>
<dbReference type="InterPro" id="IPR017907">
    <property type="entry name" value="Znf_RING_CS"/>
</dbReference>
<dbReference type="PROSITE" id="PS50089">
    <property type="entry name" value="ZF_RING_2"/>
    <property type="match status" value="1"/>
</dbReference>
<dbReference type="InterPro" id="IPR013083">
    <property type="entry name" value="Znf_RING/FYVE/PHD"/>
</dbReference>
<comment type="caution">
    <text evidence="15">The sequence shown here is derived from an EMBL/GenBank/DDBJ whole genome shotgun (WGS) entry which is preliminary data.</text>
</comment>
<dbReference type="Pfam" id="PF00176">
    <property type="entry name" value="SNF2-rel_dom"/>
    <property type="match status" value="1"/>
</dbReference>
<keyword evidence="6" id="KW-0347">Helicase</keyword>
<evidence type="ECO:0000256" key="3">
    <source>
        <dbReference type="ARBA" id="ARBA00022741"/>
    </source>
</evidence>
<dbReference type="InterPro" id="IPR001841">
    <property type="entry name" value="Znf_RING"/>
</dbReference>
<dbReference type="CDD" id="cd18793">
    <property type="entry name" value="SF2_C_SNF"/>
    <property type="match status" value="1"/>
</dbReference>
<evidence type="ECO:0000256" key="10">
    <source>
        <dbReference type="SAM" id="Coils"/>
    </source>
</evidence>
<feature type="compositionally biased region" description="Polar residues" evidence="11">
    <location>
        <begin position="208"/>
        <end position="220"/>
    </location>
</feature>
<dbReference type="GO" id="GO:0016787">
    <property type="term" value="F:hydrolase activity"/>
    <property type="evidence" value="ECO:0007669"/>
    <property type="project" value="UniProtKB-KW"/>
</dbReference>
<dbReference type="OrthoDB" id="448448at2759"/>
<dbReference type="SMART" id="SM00490">
    <property type="entry name" value="HELICc"/>
    <property type="match status" value="1"/>
</dbReference>
<evidence type="ECO:0000259" key="13">
    <source>
        <dbReference type="PROSITE" id="PS51192"/>
    </source>
</evidence>
<evidence type="ECO:0000313" key="15">
    <source>
        <dbReference type="EMBL" id="RDW69265.1"/>
    </source>
</evidence>
<feature type="compositionally biased region" description="Pro residues" evidence="11">
    <location>
        <begin position="178"/>
        <end position="187"/>
    </location>
</feature>
<evidence type="ECO:0000259" key="14">
    <source>
        <dbReference type="PROSITE" id="PS51194"/>
    </source>
</evidence>
<dbReference type="Gene3D" id="3.40.50.10810">
    <property type="entry name" value="Tandem AAA-ATPase domain"/>
    <property type="match status" value="1"/>
</dbReference>
<keyword evidence="5" id="KW-0378">Hydrolase</keyword>
<dbReference type="InterPro" id="IPR038718">
    <property type="entry name" value="SNF2-like_sf"/>
</dbReference>
<evidence type="ECO:0000313" key="16">
    <source>
        <dbReference type="Proteomes" id="UP000256645"/>
    </source>
</evidence>
<evidence type="ECO:0000256" key="5">
    <source>
        <dbReference type="ARBA" id="ARBA00022801"/>
    </source>
</evidence>
<dbReference type="InterPro" id="IPR001650">
    <property type="entry name" value="Helicase_C-like"/>
</dbReference>
<dbReference type="InterPro" id="IPR050628">
    <property type="entry name" value="SNF2_RAD54_helicase_TF"/>
</dbReference>
<name>A0A3D8R5E1_9HELO</name>
<feature type="domain" description="Helicase C-terminal" evidence="14">
    <location>
        <begin position="1101"/>
        <end position="1258"/>
    </location>
</feature>
<comment type="similarity">
    <text evidence="1">Belongs to the SNF2/RAD54 helicase family.</text>
</comment>
<evidence type="ECO:0000256" key="4">
    <source>
        <dbReference type="ARBA" id="ARBA00022771"/>
    </source>
</evidence>
<dbReference type="SUPFAM" id="SSF52540">
    <property type="entry name" value="P-loop containing nucleoside triphosphate hydrolases"/>
    <property type="match status" value="2"/>
</dbReference>
<dbReference type="Pfam" id="PF00097">
    <property type="entry name" value="zf-C3HC4"/>
    <property type="match status" value="1"/>
</dbReference>
<evidence type="ECO:0000256" key="11">
    <source>
        <dbReference type="SAM" id="MobiDB-lite"/>
    </source>
</evidence>
<dbReference type="Gene3D" id="3.30.40.10">
    <property type="entry name" value="Zinc/RING finger domain, C3HC4 (zinc finger)"/>
    <property type="match status" value="1"/>
</dbReference>
<dbReference type="SMART" id="SM00487">
    <property type="entry name" value="DEXDc"/>
    <property type="match status" value="1"/>
</dbReference>
<dbReference type="PROSITE" id="PS00518">
    <property type="entry name" value="ZF_RING_1"/>
    <property type="match status" value="1"/>
</dbReference>
<feature type="region of interest" description="Disordered" evidence="11">
    <location>
        <begin position="1026"/>
        <end position="1072"/>
    </location>
</feature>
<dbReference type="SUPFAM" id="SSF57850">
    <property type="entry name" value="RING/U-box"/>
    <property type="match status" value="1"/>
</dbReference>
<dbReference type="GO" id="GO:0006281">
    <property type="term" value="P:DNA repair"/>
    <property type="evidence" value="ECO:0007669"/>
    <property type="project" value="TreeGrafter"/>
</dbReference>
<dbReference type="InterPro" id="IPR027417">
    <property type="entry name" value="P-loop_NTPase"/>
</dbReference>
<evidence type="ECO:0000256" key="1">
    <source>
        <dbReference type="ARBA" id="ARBA00007025"/>
    </source>
</evidence>
<feature type="domain" description="RING-type" evidence="12">
    <location>
        <begin position="967"/>
        <end position="1012"/>
    </location>
</feature>
<keyword evidence="8" id="KW-0067">ATP-binding</keyword>
<gene>
    <name evidence="15" type="ORF">BP6252_08285</name>
</gene>
<dbReference type="EMBL" id="PDLM01000009">
    <property type="protein sequence ID" value="RDW69265.1"/>
    <property type="molecule type" value="Genomic_DNA"/>
</dbReference>
<feature type="domain" description="Helicase ATP-binding" evidence="13">
    <location>
        <begin position="570"/>
        <end position="763"/>
    </location>
</feature>
<dbReference type="PROSITE" id="PS51194">
    <property type="entry name" value="HELICASE_CTER"/>
    <property type="match status" value="1"/>
</dbReference>
<sequence>MATPHDLTPEVPDSQESQQQLNDRALAQYQAPPLDIGLSEEFRESPTPTPATASTAMFSSFSTLAPSDSASVIKTSESINSLSRNLNQAITIDDDDDDDDDYVIVKTSTTSKQHPRQRRAAPKNQDRQLIIITEPEMKKEPSPDIAMSSSLSRIPSTFSNILATQKEIFRRKQGLQTPQPPQPPQPPQQETTFNSIFGPKKIARFPGNTLSSQQNANENDSPSRRHEEEQSIDDNAWMDGDLEQDSEYNSLKKFRDILEKKQAKGRLSAEETIELLQTQERLELLERLQKRAREAREEREDSMFIPDDQPLDTQSILTAHRENVPWKREGGRDSLEIILPGGMDQGDEVLARYLQQDIQGGPEEGESFSSYPKTMDEKPRKPRKKPAKNAREYFAQQEDARREKERKKSHKTQAKNASNPTTAGRGRGDGSKRSGKTNKKGKGKAKAGPESSTPGKKLMREENVDNFRSLFANMLTNDAISDRLKAGYDPQPQITGSNNKETQLKQIIASVPKSLSLRQKSKDKQILLNASRSFGYAGVKAKDGKWLVKGMKSGLIHHQLLGARFMLERELSQRPPYGGINADAMGLGKTVEMLATMVGNPPSADDKKIKCKTTLIVVPSAVISQWLEEIRKHVDASVFPRVLHFKASRNIPLITIQDQDIVVTSYAEVMNSFPYPDRECLAKLRDGGLEKWLREADEYKGDLHKVQWYRVVLDEAHAIKNHKGRTSIACQNLIATYRWCLTGTPVLNRLEELYPYLRFLRVGLTNSYDEFVQHFCDPDAPDCQNRIKALLSFTMIRRSMNTKLLGRAIISLKDPHPELIQIDFSKEERIIYRITENRFRNIINMRFAQGSAQNSYGYFLVQLLRLRQCTSHPFMIEQTVKECWNAEDLAELKRKLKQIRSEGMQKVYDQCKLWMDEAQVHPDKVDPMDGGSFAFGEGNYGHEFKMQKYLKKSDGFNEQDFMDRVVCNLCSDVPQEPQITDCSHIFCKECLTGYMHRRAAEDLDYTECPTCSLIFRSTKPYRDVNLQFPDDDAAGSQAGTSQNRDGGENGSQARRPRRSYRQGRDALGFEPTTRNSRWLDQSDADKAPLLPSAKTTALKAKLLKWFHEAPNDKVVVFTQFRLLSKLVGRIAAQEKWEFLYYSGDASDQHRTKVIDEFYNNPRIKLLIAGLKCGGQGLNLIAANRCISLDLWWNHAVEQQAFGRIFRIGQQKETYFTRVCVRNTVEMRMLAMQVDKLKMIDRMMQEGVEDTKLPKLDIKELASLFGFLDKDKDGNLVVLPDYLPEEGDEDDDGETGKGLREAVQLVSDSDDAMDLDREYV</sequence>
<dbReference type="PANTHER" id="PTHR45626">
    <property type="entry name" value="TRANSCRIPTION TERMINATION FACTOR 2-RELATED"/>
    <property type="match status" value="1"/>
</dbReference>
<feature type="compositionally biased region" description="Basic residues" evidence="11">
    <location>
        <begin position="433"/>
        <end position="445"/>
    </location>
</feature>
<proteinExistence type="inferred from homology"/>
<keyword evidence="4 9" id="KW-0863">Zinc-finger</keyword>
<dbReference type="InterPro" id="IPR018957">
    <property type="entry name" value="Znf_C3HC4_RING-type"/>
</dbReference>
<feature type="compositionally biased region" description="Polar residues" evidence="11">
    <location>
        <begin position="147"/>
        <end position="163"/>
    </location>
</feature>
<feature type="coiled-coil region" evidence="10">
    <location>
        <begin position="275"/>
        <end position="305"/>
    </location>
</feature>
<dbReference type="Proteomes" id="UP000256645">
    <property type="component" value="Unassembled WGS sequence"/>
</dbReference>
<evidence type="ECO:0000256" key="7">
    <source>
        <dbReference type="ARBA" id="ARBA00022833"/>
    </source>
</evidence>
<evidence type="ECO:0000256" key="2">
    <source>
        <dbReference type="ARBA" id="ARBA00022723"/>
    </source>
</evidence>
<dbReference type="InterPro" id="IPR014001">
    <property type="entry name" value="Helicase_ATP-bd"/>
</dbReference>
<dbReference type="STRING" id="1849047.A0A3D8R5E1"/>
<dbReference type="GO" id="GO:0004386">
    <property type="term" value="F:helicase activity"/>
    <property type="evidence" value="ECO:0007669"/>
    <property type="project" value="UniProtKB-KW"/>
</dbReference>